<evidence type="ECO:0000313" key="2">
    <source>
        <dbReference type="Proteomes" id="UP001519287"/>
    </source>
</evidence>
<proteinExistence type="predicted"/>
<dbReference type="SUPFAM" id="SSF50475">
    <property type="entry name" value="FMN-binding split barrel"/>
    <property type="match status" value="1"/>
</dbReference>
<name>A0ABS4JAV9_9BACL</name>
<comment type="caution">
    <text evidence="1">The sequence shown here is derived from an EMBL/GenBank/DDBJ whole genome shotgun (WGS) entry which is preliminary data.</text>
</comment>
<dbReference type="Proteomes" id="UP001519287">
    <property type="component" value="Unassembled WGS sequence"/>
</dbReference>
<dbReference type="Gene3D" id="2.30.110.10">
    <property type="entry name" value="Electron Transport, Fmn-binding Protein, Chain A"/>
    <property type="match status" value="1"/>
</dbReference>
<dbReference type="EMBL" id="JAGGLB010000061">
    <property type="protein sequence ID" value="MBP1996945.1"/>
    <property type="molecule type" value="Genomic_DNA"/>
</dbReference>
<gene>
    <name evidence="1" type="ORF">J2Z66_008623</name>
</gene>
<organism evidence="1 2">
    <name type="scientific">Paenibacillus eucommiae</name>
    <dbReference type="NCBI Taxonomy" id="1355755"/>
    <lineage>
        <taxon>Bacteria</taxon>
        <taxon>Bacillati</taxon>
        <taxon>Bacillota</taxon>
        <taxon>Bacilli</taxon>
        <taxon>Bacillales</taxon>
        <taxon>Paenibacillaceae</taxon>
        <taxon>Paenibacillus</taxon>
    </lineage>
</organism>
<protein>
    <submittedName>
        <fullName evidence="1">Transcriptional regulator</fullName>
    </submittedName>
</protein>
<dbReference type="RefSeq" id="WP_209979834.1">
    <property type="nucleotide sequence ID" value="NZ_JAGGLB010000061.1"/>
</dbReference>
<dbReference type="PANTHER" id="PTHR35802">
    <property type="entry name" value="PROTEASE SYNTHASE AND SPORULATION PROTEIN PAI 2"/>
    <property type="match status" value="1"/>
</dbReference>
<dbReference type="InterPro" id="IPR007396">
    <property type="entry name" value="TR_PAI2-type"/>
</dbReference>
<dbReference type="PIRSF" id="PIRSF010372">
    <property type="entry name" value="PaiB"/>
    <property type="match status" value="1"/>
</dbReference>
<dbReference type="Pfam" id="PF04299">
    <property type="entry name" value="FMN_bind_2"/>
    <property type="match status" value="1"/>
</dbReference>
<sequence length="205" mass="23172">MYIPKSFEVKETDAIYDFIENNSFAILFSQKGDNPLATHLPLLLDRDEGCLYGHMAKANTHWENIESEVLVVFSGPHSYISPSWYETPHSVPTWNYVAVHVNGNLESIEDNKSLMKILDDSVSYFESGKPNPWNTSKADINFISNLSKGIVGFKIQITKIEGIWKLSQNHSKVRQEGVITALELRGDDNSKQIAKLMRGNVEKQA</sequence>
<dbReference type="InterPro" id="IPR012349">
    <property type="entry name" value="Split_barrel_FMN-bd"/>
</dbReference>
<dbReference type="PANTHER" id="PTHR35802:SF1">
    <property type="entry name" value="PROTEASE SYNTHASE AND SPORULATION PROTEIN PAI 2"/>
    <property type="match status" value="1"/>
</dbReference>
<keyword evidence="2" id="KW-1185">Reference proteome</keyword>
<accession>A0ABS4JAV9</accession>
<reference evidence="1 2" key="1">
    <citation type="submission" date="2021-03" db="EMBL/GenBank/DDBJ databases">
        <title>Genomic Encyclopedia of Type Strains, Phase IV (KMG-IV): sequencing the most valuable type-strain genomes for metagenomic binning, comparative biology and taxonomic classification.</title>
        <authorList>
            <person name="Goeker M."/>
        </authorList>
    </citation>
    <scope>NUCLEOTIDE SEQUENCE [LARGE SCALE GENOMIC DNA]</scope>
    <source>
        <strain evidence="1 2">DSM 26048</strain>
    </source>
</reference>
<evidence type="ECO:0000313" key="1">
    <source>
        <dbReference type="EMBL" id="MBP1996945.1"/>
    </source>
</evidence>